<sequence>MSEQAHIMTTSLEETTARGQFLVKKVEDAIYRHPGVDDIVAVFIPDMSGDSDLAAFIVPSDVNLSVQDIKHFVEDSGLLAPDERPRRYHLVSEIPKTPSGKCQKHKLIQNLTGVD</sequence>
<gene>
    <name evidence="2" type="ORF">DCCM_2070</name>
</gene>
<dbReference type="InterPro" id="IPR025110">
    <property type="entry name" value="AMP-bd_C"/>
</dbReference>
<evidence type="ECO:0000313" key="2">
    <source>
        <dbReference type="EMBL" id="GBF32973.1"/>
    </source>
</evidence>
<dbReference type="AlphaFoldDB" id="A0A2L2XBB8"/>
<dbReference type="SUPFAM" id="SSF56801">
    <property type="entry name" value="Acetyl-CoA synthetase-like"/>
    <property type="match status" value="1"/>
</dbReference>
<feature type="domain" description="AMP-binding enzyme C-terminal" evidence="1">
    <location>
        <begin position="25"/>
        <end position="101"/>
    </location>
</feature>
<dbReference type="EMBL" id="BFAV01000071">
    <property type="protein sequence ID" value="GBF32973.1"/>
    <property type="molecule type" value="Genomic_DNA"/>
</dbReference>
<protein>
    <submittedName>
        <fullName evidence="2">Long-chain-fatty-acid--CoA ligase</fullName>
    </submittedName>
</protein>
<dbReference type="RefSeq" id="WP_104371427.1">
    <property type="nucleotide sequence ID" value="NZ_BFAV01000071.1"/>
</dbReference>
<keyword evidence="2" id="KW-0436">Ligase</keyword>
<organism evidence="2 3">
    <name type="scientific">Desulfocucumis palustris</name>
    <dbReference type="NCBI Taxonomy" id="1898651"/>
    <lineage>
        <taxon>Bacteria</taxon>
        <taxon>Bacillati</taxon>
        <taxon>Bacillota</taxon>
        <taxon>Clostridia</taxon>
        <taxon>Eubacteriales</taxon>
        <taxon>Desulfocucumaceae</taxon>
        <taxon>Desulfocucumis</taxon>
    </lineage>
</organism>
<name>A0A2L2XBB8_9FIRM</name>
<dbReference type="Gene3D" id="3.30.300.30">
    <property type="match status" value="1"/>
</dbReference>
<dbReference type="GO" id="GO:0016874">
    <property type="term" value="F:ligase activity"/>
    <property type="evidence" value="ECO:0007669"/>
    <property type="project" value="UniProtKB-KW"/>
</dbReference>
<proteinExistence type="predicted"/>
<accession>A0A2L2XBB8</accession>
<evidence type="ECO:0000259" key="1">
    <source>
        <dbReference type="Pfam" id="PF13193"/>
    </source>
</evidence>
<evidence type="ECO:0000313" key="3">
    <source>
        <dbReference type="Proteomes" id="UP000239549"/>
    </source>
</evidence>
<dbReference type="InterPro" id="IPR045851">
    <property type="entry name" value="AMP-bd_C_sf"/>
</dbReference>
<dbReference type="Pfam" id="PF13193">
    <property type="entry name" value="AMP-binding_C"/>
    <property type="match status" value="1"/>
</dbReference>
<comment type="caution">
    <text evidence="2">The sequence shown here is derived from an EMBL/GenBank/DDBJ whole genome shotgun (WGS) entry which is preliminary data.</text>
</comment>
<dbReference type="OrthoDB" id="1807409at2"/>
<reference evidence="3" key="1">
    <citation type="submission" date="2018-02" db="EMBL/GenBank/DDBJ databases">
        <title>Genome sequence of Desulfocucumis palustris strain NAW-5.</title>
        <authorList>
            <person name="Watanabe M."/>
            <person name="Kojima H."/>
            <person name="Fukui M."/>
        </authorList>
    </citation>
    <scope>NUCLEOTIDE SEQUENCE [LARGE SCALE GENOMIC DNA]</scope>
    <source>
        <strain evidence="3">NAW-5</strain>
    </source>
</reference>
<keyword evidence="3" id="KW-1185">Reference proteome</keyword>
<dbReference type="Proteomes" id="UP000239549">
    <property type="component" value="Unassembled WGS sequence"/>
</dbReference>